<dbReference type="AlphaFoldDB" id="A0A1A9RU03"/>
<keyword evidence="1" id="KW-0812">Transmembrane</keyword>
<feature type="transmembrane region" description="Helical" evidence="1">
    <location>
        <begin position="137"/>
        <end position="156"/>
    </location>
</feature>
<name>A0A1A9RU03_9NEIS</name>
<evidence type="ECO:0000313" key="3">
    <source>
        <dbReference type="Proteomes" id="UP000077885"/>
    </source>
</evidence>
<protein>
    <submittedName>
        <fullName evidence="2">Uncharacterized protein</fullName>
    </submittedName>
</protein>
<feature type="transmembrane region" description="Helical" evidence="1">
    <location>
        <begin position="36"/>
        <end position="61"/>
    </location>
</feature>
<reference evidence="3" key="1">
    <citation type="submission" date="2016-05" db="EMBL/GenBank/DDBJ databases">
        <title>Draft genome of Corynebacterium afermentans subsp. afermentans LCDC 88199T.</title>
        <authorList>
            <person name="Bernier A.-M."/>
            <person name="Bernard K."/>
        </authorList>
    </citation>
    <scope>NUCLEOTIDE SEQUENCE [LARGE SCALE GENOMIC DNA]</scope>
    <source>
        <strain evidence="3">NML02-A-017</strain>
    </source>
</reference>
<accession>A0A1A9RU03</accession>
<dbReference type="STRING" id="1795827.A7P95_09455"/>
<dbReference type="EMBL" id="LXSL01000030">
    <property type="protein sequence ID" value="OAM26396.1"/>
    <property type="molecule type" value="Genomic_DNA"/>
</dbReference>
<keyword evidence="1" id="KW-1133">Transmembrane helix</keyword>
<proteinExistence type="predicted"/>
<evidence type="ECO:0000313" key="2">
    <source>
        <dbReference type="EMBL" id="OAM26396.1"/>
    </source>
</evidence>
<sequence length="181" mass="20773">MGSRLYNRIFKFWIGKYPQELDERQMQLVNAHYAKFGIVCSALLLGLFLVCQFVILAGYLAGFDTNWPTWLFIIFLPYCYFAAKYPQPLTIELQNPADFTEQKMRHRAARRKKPAWLIGAALALGLIAVAKNRLPDIPVWLVAPFAVLAAAALMRVEHQEIGKTEHTLAEEVRKQQDEYSE</sequence>
<keyword evidence="1" id="KW-0472">Membrane</keyword>
<gene>
    <name evidence="2" type="ORF">A7P95_09455</name>
</gene>
<keyword evidence="3" id="KW-1185">Reference proteome</keyword>
<feature type="transmembrane region" description="Helical" evidence="1">
    <location>
        <begin position="67"/>
        <end position="83"/>
    </location>
</feature>
<evidence type="ECO:0000256" key="1">
    <source>
        <dbReference type="SAM" id="Phobius"/>
    </source>
</evidence>
<feature type="transmembrane region" description="Helical" evidence="1">
    <location>
        <begin position="114"/>
        <end position="131"/>
    </location>
</feature>
<dbReference type="Proteomes" id="UP000077885">
    <property type="component" value="Unassembled WGS sequence"/>
</dbReference>
<organism evidence="2 3">
    <name type="scientific">Eikenella longinqua</name>
    <dbReference type="NCBI Taxonomy" id="1795827"/>
    <lineage>
        <taxon>Bacteria</taxon>
        <taxon>Pseudomonadati</taxon>
        <taxon>Pseudomonadota</taxon>
        <taxon>Betaproteobacteria</taxon>
        <taxon>Neisseriales</taxon>
        <taxon>Neisseriaceae</taxon>
        <taxon>Eikenella</taxon>
    </lineage>
</organism>
<comment type="caution">
    <text evidence="2">The sequence shown here is derived from an EMBL/GenBank/DDBJ whole genome shotgun (WGS) entry which is preliminary data.</text>
</comment>